<keyword evidence="1" id="KW-0949">S-adenosyl-L-methionine</keyword>
<dbReference type="InterPro" id="IPR029063">
    <property type="entry name" value="SAM-dependent_MTases_sf"/>
</dbReference>
<reference evidence="2 3" key="1">
    <citation type="submission" date="2023-11" db="EMBL/GenBank/DDBJ databases">
        <title>An acidophilic fungus is an integral part of prey digestion in a carnivorous sundew plant.</title>
        <authorList>
            <person name="Tsai I.J."/>
        </authorList>
    </citation>
    <scope>NUCLEOTIDE SEQUENCE [LARGE SCALE GENOMIC DNA]</scope>
    <source>
        <strain evidence="2">169a</strain>
    </source>
</reference>
<dbReference type="EMBL" id="CP138584">
    <property type="protein sequence ID" value="WPH01003.1"/>
    <property type="molecule type" value="Genomic_DNA"/>
</dbReference>
<dbReference type="GO" id="GO:0016279">
    <property type="term" value="F:protein-lysine N-methyltransferase activity"/>
    <property type="evidence" value="ECO:0007669"/>
    <property type="project" value="UniProtKB-UniRule"/>
</dbReference>
<dbReference type="InterPro" id="IPR033684">
    <property type="entry name" value="EFM6"/>
</dbReference>
<dbReference type="PANTHER" id="PTHR14614:SF152">
    <property type="entry name" value="PROTEIN-LYSINE N-METHYLTRANSFERASE EFM6"/>
    <property type="match status" value="1"/>
</dbReference>
<dbReference type="PANTHER" id="PTHR14614">
    <property type="entry name" value="HEPATOCELLULAR CARCINOMA-ASSOCIATED ANTIGEN"/>
    <property type="match status" value="1"/>
</dbReference>
<keyword evidence="3" id="KW-1185">Reference proteome</keyword>
<dbReference type="InterPro" id="IPR019410">
    <property type="entry name" value="Methyltransf_16"/>
</dbReference>
<feature type="binding site" evidence="1">
    <location>
        <position position="135"/>
    </location>
    <ligand>
        <name>S-adenosyl-L-methionine</name>
        <dbReference type="ChEBI" id="CHEBI:59789"/>
    </ligand>
</feature>
<dbReference type="SUPFAM" id="SSF53335">
    <property type="entry name" value="S-adenosyl-L-methionine-dependent methyltransferases"/>
    <property type="match status" value="1"/>
</dbReference>
<feature type="binding site" evidence="1">
    <location>
        <position position="56"/>
    </location>
    <ligand>
        <name>S-adenosyl-L-methionine</name>
        <dbReference type="ChEBI" id="CHEBI:59789"/>
    </ligand>
</feature>
<evidence type="ECO:0000313" key="2">
    <source>
        <dbReference type="EMBL" id="WPH01003.1"/>
    </source>
</evidence>
<dbReference type="EC" id="2.1.1.-" evidence="1"/>
<dbReference type="Proteomes" id="UP001303373">
    <property type="component" value="Chromosome 5"/>
</dbReference>
<dbReference type="Gene3D" id="3.40.50.150">
    <property type="entry name" value="Vaccinia Virus protein VP39"/>
    <property type="match status" value="1"/>
</dbReference>
<dbReference type="AlphaFoldDB" id="A0AAQ3RC78"/>
<accession>A0AAQ3RC78</accession>
<comment type="similarity">
    <text evidence="1">Belongs to the class I-like SAM-binding methyltransferase superfamily. METTL21 family. EFM6 subfamily.</text>
</comment>
<comment type="function">
    <text evidence="1">S-adenosyl-L-methionine-dependent protein-lysine N-methyltransferase that methylates elongation factor 1-alpha.</text>
</comment>
<evidence type="ECO:0000313" key="3">
    <source>
        <dbReference type="Proteomes" id="UP001303373"/>
    </source>
</evidence>
<dbReference type="HAMAP" id="MF_03198">
    <property type="entry name" value="Methyltr_EFM6"/>
    <property type="match status" value="1"/>
</dbReference>
<feature type="binding site" evidence="1">
    <location>
        <begin position="83"/>
        <end position="85"/>
    </location>
    <ligand>
        <name>S-adenosyl-L-methionine</name>
        <dbReference type="ChEBI" id="CHEBI:59789"/>
    </ligand>
</feature>
<proteinExistence type="inferred from homology"/>
<feature type="binding site" evidence="1">
    <location>
        <position position="153"/>
    </location>
    <ligand>
        <name>S-adenosyl-L-methionine</name>
        <dbReference type="ChEBI" id="CHEBI:59789"/>
    </ligand>
</feature>
<protein>
    <recommendedName>
        <fullName evidence="1">Protein-lysine N-methyltransferase EFM6</fullName>
        <ecNumber evidence="1">2.1.1.-</ecNumber>
    </recommendedName>
    <alternativeName>
        <fullName evidence="1">Elongation factor methyltransferase 6</fullName>
    </alternativeName>
</protein>
<gene>
    <name evidence="1" type="primary">EFM6</name>
    <name evidence="2" type="ORF">R9X50_00383700</name>
</gene>
<name>A0AAQ3RC78_9PEZI</name>
<dbReference type="GO" id="GO:0032259">
    <property type="term" value="P:methylation"/>
    <property type="evidence" value="ECO:0007669"/>
    <property type="project" value="UniProtKB-KW"/>
</dbReference>
<organism evidence="2 3">
    <name type="scientific">Acrodontium crateriforme</name>
    <dbReference type="NCBI Taxonomy" id="150365"/>
    <lineage>
        <taxon>Eukaryota</taxon>
        <taxon>Fungi</taxon>
        <taxon>Dikarya</taxon>
        <taxon>Ascomycota</taxon>
        <taxon>Pezizomycotina</taxon>
        <taxon>Dothideomycetes</taxon>
        <taxon>Dothideomycetidae</taxon>
        <taxon>Mycosphaerellales</taxon>
        <taxon>Teratosphaeriaceae</taxon>
        <taxon>Acrodontium</taxon>
    </lineage>
</organism>
<dbReference type="GO" id="GO:0005829">
    <property type="term" value="C:cytosol"/>
    <property type="evidence" value="ECO:0007669"/>
    <property type="project" value="TreeGrafter"/>
</dbReference>
<evidence type="ECO:0000256" key="1">
    <source>
        <dbReference type="HAMAP-Rule" id="MF_03198"/>
    </source>
</evidence>
<feature type="binding site" evidence="1">
    <location>
        <position position="107"/>
    </location>
    <ligand>
        <name>S-adenosyl-L-methionine</name>
        <dbReference type="ChEBI" id="CHEBI:59789"/>
    </ligand>
</feature>
<sequence length="229" mass="25550">MSEDEINGDPFAISEDLVQSPVHKQATTNSFDFDGLLSKPLKLHEDLAGGNGGQAWPAGRILAKYILQRRRDDVKDKTIVELGAGGGLVGLAVALGCELENVVHITDLEQMQALMHRNIELNGLEGKVKASLYDWGSERPAAVPAHPDVILAADCVYFEPAFPLLQQTLLNLIGPTTVCYFCFKRRRRADMQFLKTAKKLFTITDITDDPDRETYSRENMFLCEIRRKS</sequence>
<keyword evidence="1" id="KW-0808">Transferase</keyword>
<dbReference type="Pfam" id="PF10294">
    <property type="entry name" value="Methyltransf_16"/>
    <property type="match status" value="1"/>
</dbReference>
<keyword evidence="1" id="KW-0963">Cytoplasm</keyword>
<keyword evidence="1 2" id="KW-0489">Methyltransferase</keyword>
<comment type="subcellular location">
    <subcellularLocation>
        <location evidence="1">Cytoplasm</location>
    </subcellularLocation>
</comment>